<evidence type="ECO:0000313" key="2">
    <source>
        <dbReference type="EMBL" id="GAX57983.1"/>
    </source>
</evidence>
<dbReference type="Proteomes" id="UP000217446">
    <property type="component" value="Unassembled WGS sequence"/>
</dbReference>
<feature type="region of interest" description="Disordered" evidence="1">
    <location>
        <begin position="1"/>
        <end position="28"/>
    </location>
</feature>
<reference evidence="3" key="1">
    <citation type="submission" date="2017-05" db="EMBL/GenBank/DDBJ databases">
        <title>Streptomyces olivochromogenes NBRC 3561 whole genome shotgun sequence.</title>
        <authorList>
            <person name="Dohra H."/>
            <person name="Kodani S."/>
        </authorList>
    </citation>
    <scope>NUCLEOTIDE SEQUENCE [LARGE SCALE GENOMIC DNA]</scope>
    <source>
        <strain evidence="3">NBRC 3561</strain>
    </source>
</reference>
<dbReference type="RefSeq" id="WP_268814650.1">
    <property type="nucleotide sequence ID" value="NZ_BDQI01000043.1"/>
</dbReference>
<dbReference type="AlphaFoldDB" id="A0A250VUT8"/>
<gene>
    <name evidence="2" type="ORF">SO3561_09554</name>
</gene>
<accession>A0A250VUT8</accession>
<organism evidence="2 3">
    <name type="scientific">Streptomyces olivochromogenes</name>
    <dbReference type="NCBI Taxonomy" id="1963"/>
    <lineage>
        <taxon>Bacteria</taxon>
        <taxon>Bacillati</taxon>
        <taxon>Actinomycetota</taxon>
        <taxon>Actinomycetes</taxon>
        <taxon>Kitasatosporales</taxon>
        <taxon>Streptomycetaceae</taxon>
        <taxon>Streptomyces</taxon>
    </lineage>
</organism>
<comment type="caution">
    <text evidence="2">The sequence shown here is derived from an EMBL/GenBank/DDBJ whole genome shotgun (WGS) entry which is preliminary data.</text>
</comment>
<name>A0A250VUT8_STROL</name>
<dbReference type="EMBL" id="BDQI01000043">
    <property type="protein sequence ID" value="GAX57983.1"/>
    <property type="molecule type" value="Genomic_DNA"/>
</dbReference>
<keyword evidence="3" id="KW-1185">Reference proteome</keyword>
<evidence type="ECO:0008006" key="4">
    <source>
        <dbReference type="Google" id="ProtNLM"/>
    </source>
</evidence>
<proteinExistence type="predicted"/>
<protein>
    <recommendedName>
        <fullName evidence="4">Glyoxalase</fullName>
    </recommendedName>
</protein>
<evidence type="ECO:0000313" key="3">
    <source>
        <dbReference type="Proteomes" id="UP000217446"/>
    </source>
</evidence>
<sequence length="43" mass="4475">MSRPLPAPRAHGGTAHQHGLGSTEAILTDPDGAHFCVTARRAL</sequence>
<evidence type="ECO:0000256" key="1">
    <source>
        <dbReference type="SAM" id="MobiDB-lite"/>
    </source>
</evidence>